<reference evidence="2" key="1">
    <citation type="journal article" date="2020" name="Fungal Divers.">
        <title>Resolving the Mortierellaceae phylogeny through synthesis of multi-gene phylogenetics and phylogenomics.</title>
        <authorList>
            <person name="Vandepol N."/>
            <person name="Liber J."/>
            <person name="Desiro A."/>
            <person name="Na H."/>
            <person name="Kennedy M."/>
            <person name="Barry K."/>
            <person name="Grigoriev I.V."/>
            <person name="Miller A.N."/>
            <person name="O'Donnell K."/>
            <person name="Stajich J.E."/>
            <person name="Bonito G."/>
        </authorList>
    </citation>
    <scope>NUCLEOTIDE SEQUENCE</scope>
    <source>
        <strain evidence="2">MES-2147</strain>
    </source>
</reference>
<organism evidence="2 3">
    <name type="scientific">Modicella reniformis</name>
    <dbReference type="NCBI Taxonomy" id="1440133"/>
    <lineage>
        <taxon>Eukaryota</taxon>
        <taxon>Fungi</taxon>
        <taxon>Fungi incertae sedis</taxon>
        <taxon>Mucoromycota</taxon>
        <taxon>Mortierellomycotina</taxon>
        <taxon>Mortierellomycetes</taxon>
        <taxon>Mortierellales</taxon>
        <taxon>Mortierellaceae</taxon>
        <taxon>Modicella</taxon>
    </lineage>
</organism>
<evidence type="ECO:0000256" key="1">
    <source>
        <dbReference type="SAM" id="MobiDB-lite"/>
    </source>
</evidence>
<comment type="caution">
    <text evidence="2">The sequence shown here is derived from an EMBL/GenBank/DDBJ whole genome shotgun (WGS) entry which is preliminary data.</text>
</comment>
<feature type="compositionally biased region" description="Polar residues" evidence="1">
    <location>
        <begin position="10"/>
        <end position="21"/>
    </location>
</feature>
<dbReference type="AlphaFoldDB" id="A0A9P6MLM2"/>
<evidence type="ECO:0000313" key="2">
    <source>
        <dbReference type="EMBL" id="KAG0006736.1"/>
    </source>
</evidence>
<sequence>MGSPVPFSNHVRTNSVGSPQLSGASGAVTSAVAIGATSMEGAGLGLAALNANINSADHGRISPALKDGASTLLPPKTAELFARNDKGVLWFAGPPLDIVPMPRPHHSVEYLAKRQKLQNGKARRTNANGSRAGEGGEVNGINGIVTAAAIPAPDVNVDDVLPVVMHGLEALKDQLNRDVQAIQSN</sequence>
<keyword evidence="3" id="KW-1185">Reference proteome</keyword>
<dbReference type="EMBL" id="JAAAHW010000064">
    <property type="protein sequence ID" value="KAG0006736.1"/>
    <property type="molecule type" value="Genomic_DNA"/>
</dbReference>
<gene>
    <name evidence="2" type="ORF">BGZ65_004414</name>
</gene>
<dbReference type="OrthoDB" id="2449669at2759"/>
<protein>
    <submittedName>
        <fullName evidence="2">Uncharacterized protein</fullName>
    </submittedName>
</protein>
<feature type="region of interest" description="Disordered" evidence="1">
    <location>
        <begin position="1"/>
        <end position="24"/>
    </location>
</feature>
<proteinExistence type="predicted"/>
<dbReference type="Proteomes" id="UP000749646">
    <property type="component" value="Unassembled WGS sequence"/>
</dbReference>
<evidence type="ECO:0000313" key="3">
    <source>
        <dbReference type="Proteomes" id="UP000749646"/>
    </source>
</evidence>
<name>A0A9P6MLM2_9FUNG</name>
<accession>A0A9P6MLM2</accession>